<dbReference type="OrthoDB" id="3361333at2759"/>
<reference evidence="14 15" key="1">
    <citation type="submission" date="2014-05" db="EMBL/GenBank/DDBJ databases">
        <title>Draft genome sequence of a rare smut relative, Tilletiaria anomala UBC 951.</title>
        <authorList>
            <consortium name="DOE Joint Genome Institute"/>
            <person name="Toome M."/>
            <person name="Kuo A."/>
            <person name="Henrissat B."/>
            <person name="Lipzen A."/>
            <person name="Tritt A."/>
            <person name="Yoshinaga Y."/>
            <person name="Zane M."/>
            <person name="Barry K."/>
            <person name="Grigoriev I.V."/>
            <person name="Spatafora J.W."/>
            <person name="Aimea M.C."/>
        </authorList>
    </citation>
    <scope>NUCLEOTIDE SEQUENCE [LARGE SCALE GENOMIC DNA]</scope>
    <source>
        <strain evidence="14 15">UBC 951</strain>
    </source>
</reference>
<evidence type="ECO:0000256" key="12">
    <source>
        <dbReference type="ARBA" id="ARBA00032583"/>
    </source>
</evidence>
<sequence>MAPRDSYVAYGPRPTSSFTTSAGYHNYLNAGQLSNISHCIQAVSLACAHLEDMNAFMGHMIAPYERLSVVLSNKRHFDLVSETEITKARDHLSSEIAPQLTELMDKAKESLEKEERQMKALRNKTLQQQAQLEEMGIKLEPPAPPATAVPAEGTPEAAAAVKAAERELQALKKQVASLRRKRELLSKSVEKLESDVDRSEKQSR</sequence>
<dbReference type="Pfam" id="PF08287">
    <property type="entry name" value="DASH_Spc19"/>
    <property type="match status" value="1"/>
</dbReference>
<dbReference type="AlphaFoldDB" id="A0A066WFJ2"/>
<dbReference type="OMA" id="DCCEEAH"/>
<dbReference type="EMBL" id="JMSN01000009">
    <property type="protein sequence ID" value="KDN52561.1"/>
    <property type="molecule type" value="Genomic_DNA"/>
</dbReference>
<dbReference type="HOGENOM" id="CLU_1344072_0_0_1"/>
<dbReference type="GO" id="GO:0042729">
    <property type="term" value="C:DASH complex"/>
    <property type="evidence" value="ECO:0007669"/>
    <property type="project" value="InterPro"/>
</dbReference>
<name>A0A066WFJ2_TILAU</name>
<keyword evidence="9" id="KW-0206">Cytoskeleton</keyword>
<keyword evidence="7" id="KW-0963">Cytoplasm</keyword>
<dbReference type="FunCoup" id="A0A066WFJ2">
    <property type="interactions" value="27"/>
</dbReference>
<evidence type="ECO:0000313" key="14">
    <source>
        <dbReference type="EMBL" id="KDN52561.1"/>
    </source>
</evidence>
<evidence type="ECO:0000313" key="15">
    <source>
        <dbReference type="Proteomes" id="UP000027361"/>
    </source>
</evidence>
<protein>
    <recommendedName>
        <fullName evidence="5">DASH complex subunit SPC19</fullName>
    </recommendedName>
    <alternativeName>
        <fullName evidence="12">Outer kinetochore protein SPC19</fullName>
    </alternativeName>
</protein>
<comment type="similarity">
    <text evidence="4">Belongs to the DASH complex SPC19 family.</text>
</comment>
<evidence type="ECO:0000256" key="3">
    <source>
        <dbReference type="ARBA" id="ARBA00004629"/>
    </source>
</evidence>
<feature type="coiled-coil region" evidence="13">
    <location>
        <begin position="97"/>
        <end position="202"/>
    </location>
</feature>
<organism evidence="14 15">
    <name type="scientific">Tilletiaria anomala (strain ATCC 24038 / CBS 436.72 / UBC 951)</name>
    <dbReference type="NCBI Taxonomy" id="1037660"/>
    <lineage>
        <taxon>Eukaryota</taxon>
        <taxon>Fungi</taxon>
        <taxon>Dikarya</taxon>
        <taxon>Basidiomycota</taxon>
        <taxon>Ustilaginomycotina</taxon>
        <taxon>Exobasidiomycetes</taxon>
        <taxon>Georgefischeriales</taxon>
        <taxon>Tilletiariaceae</taxon>
        <taxon>Tilletiaria</taxon>
    </lineage>
</organism>
<dbReference type="PANTHER" id="PTHR28262">
    <property type="entry name" value="DASH COMPLEX SUBUNIT SPC19"/>
    <property type="match status" value="1"/>
</dbReference>
<evidence type="ECO:0000256" key="7">
    <source>
        <dbReference type="ARBA" id="ARBA00022490"/>
    </source>
</evidence>
<evidence type="ECO:0000256" key="11">
    <source>
        <dbReference type="ARBA" id="ARBA00023328"/>
    </source>
</evidence>
<dbReference type="GeneID" id="25266355"/>
<keyword evidence="13" id="KW-0175">Coiled coil</keyword>
<comment type="caution">
    <text evidence="14">The sequence shown here is derived from an EMBL/GenBank/DDBJ whole genome shotgun (WGS) entry which is preliminary data.</text>
</comment>
<dbReference type="GO" id="GO:0005876">
    <property type="term" value="C:spindle microtubule"/>
    <property type="evidence" value="ECO:0007669"/>
    <property type="project" value="InterPro"/>
</dbReference>
<keyword evidence="8" id="KW-0995">Kinetochore</keyword>
<accession>A0A066WFJ2</accession>
<dbReference type="InParanoid" id="A0A066WFJ2"/>
<evidence type="ECO:0000256" key="6">
    <source>
        <dbReference type="ARBA" id="ARBA00022454"/>
    </source>
</evidence>
<gene>
    <name evidence="14" type="ORF">K437DRAFT_272423</name>
</gene>
<comment type="subcellular location">
    <subcellularLocation>
        <location evidence="3">Chromosome</location>
        <location evidence="3">Centromere</location>
        <location evidence="3">Kinetochore</location>
    </subcellularLocation>
    <subcellularLocation>
        <location evidence="2">Cytoplasm</location>
        <location evidence="2">Cytoskeleton</location>
        <location evidence="2">Spindle</location>
    </subcellularLocation>
    <subcellularLocation>
        <location evidence="1">Nucleus</location>
    </subcellularLocation>
</comment>
<evidence type="ECO:0000256" key="2">
    <source>
        <dbReference type="ARBA" id="ARBA00004186"/>
    </source>
</evidence>
<keyword evidence="11" id="KW-0137">Centromere</keyword>
<dbReference type="PANTHER" id="PTHR28262:SF1">
    <property type="entry name" value="DASH COMPLEX SUBUNIT SPC19"/>
    <property type="match status" value="1"/>
</dbReference>
<keyword evidence="6" id="KW-0158">Chromosome</keyword>
<dbReference type="InterPro" id="IPR013251">
    <property type="entry name" value="DASH_Spc19"/>
</dbReference>
<evidence type="ECO:0000256" key="4">
    <source>
        <dbReference type="ARBA" id="ARBA00008952"/>
    </source>
</evidence>
<dbReference type="Proteomes" id="UP000027361">
    <property type="component" value="Unassembled WGS sequence"/>
</dbReference>
<evidence type="ECO:0000256" key="5">
    <source>
        <dbReference type="ARBA" id="ARBA00016329"/>
    </source>
</evidence>
<keyword evidence="10" id="KW-0539">Nucleus</keyword>
<proteinExistence type="inferred from homology"/>
<evidence type="ECO:0000256" key="13">
    <source>
        <dbReference type="SAM" id="Coils"/>
    </source>
</evidence>
<dbReference type="STRING" id="1037660.A0A066WFJ2"/>
<evidence type="ECO:0000256" key="9">
    <source>
        <dbReference type="ARBA" id="ARBA00023212"/>
    </source>
</evidence>
<dbReference type="RefSeq" id="XP_013245400.1">
    <property type="nucleotide sequence ID" value="XM_013389946.1"/>
</dbReference>
<keyword evidence="15" id="KW-1185">Reference proteome</keyword>
<evidence type="ECO:0000256" key="1">
    <source>
        <dbReference type="ARBA" id="ARBA00004123"/>
    </source>
</evidence>
<evidence type="ECO:0000256" key="8">
    <source>
        <dbReference type="ARBA" id="ARBA00022838"/>
    </source>
</evidence>
<evidence type="ECO:0000256" key="10">
    <source>
        <dbReference type="ARBA" id="ARBA00023242"/>
    </source>
</evidence>
<dbReference type="GO" id="GO:0008608">
    <property type="term" value="P:attachment of spindle microtubules to kinetochore"/>
    <property type="evidence" value="ECO:0007669"/>
    <property type="project" value="InterPro"/>
</dbReference>